<evidence type="ECO:0000256" key="2">
    <source>
        <dbReference type="ARBA" id="ARBA00022692"/>
    </source>
</evidence>
<feature type="domain" description="Malectin-like" evidence="7">
    <location>
        <begin position="36"/>
        <end position="278"/>
    </location>
</feature>
<keyword evidence="5" id="KW-0472">Membrane</keyword>
<dbReference type="GO" id="GO:0016020">
    <property type="term" value="C:membrane"/>
    <property type="evidence" value="ECO:0007669"/>
    <property type="project" value="UniProtKB-SubCell"/>
</dbReference>
<evidence type="ECO:0000256" key="1">
    <source>
        <dbReference type="ARBA" id="ARBA00004167"/>
    </source>
</evidence>
<evidence type="ECO:0000256" key="6">
    <source>
        <dbReference type="SAM" id="SignalP"/>
    </source>
</evidence>
<sequence>MEKYRAILMVFMLLALSRFRAYSNQFELLDYADLNIDCGATIKTKVQEMTWETDEEFIETGVNNFLTFTDANPYQMKTLRSFPLGDKNCYNLPLLSQKKYAVRAGFYYGNYDGLSKPPTFVLEVDGKLRATVQTSLSDEPIHHQFVFISEKSSVDVCLIRTQEDHVPFISTIESALIPDLQAYRLMPSQKALYNLESGINYGANHSVPLNEALFKLKNFSGFRQHLPKGDDAFNRIWTAEEISSYSSRTSGRKLPTSWALIRNSAPSAELDSAIESHNYVYESILISTSLSLLRLLIWIDE</sequence>
<keyword evidence="4" id="KW-1133">Transmembrane helix</keyword>
<dbReference type="InterPro" id="IPR024788">
    <property type="entry name" value="Malectin-like_Carb-bd_dom"/>
</dbReference>
<name>A0A2P5ATR6_TREOI</name>
<dbReference type="PANTHER" id="PTHR45631:SF186">
    <property type="entry name" value="MALECTIN-LIKE DOMAIN-CONTAINING PROTEIN"/>
    <property type="match status" value="1"/>
</dbReference>
<dbReference type="AlphaFoldDB" id="A0A2P5ATR6"/>
<evidence type="ECO:0000313" key="9">
    <source>
        <dbReference type="Proteomes" id="UP000237000"/>
    </source>
</evidence>
<comment type="subcellular location">
    <subcellularLocation>
        <location evidence="1">Membrane</location>
        <topology evidence="1">Single-pass membrane protein</topology>
    </subcellularLocation>
</comment>
<evidence type="ECO:0000256" key="5">
    <source>
        <dbReference type="ARBA" id="ARBA00023136"/>
    </source>
</evidence>
<feature type="signal peptide" evidence="6">
    <location>
        <begin position="1"/>
        <end position="21"/>
    </location>
</feature>
<gene>
    <name evidence="8" type="ORF">TorRG33x02_341660</name>
</gene>
<dbReference type="PANTHER" id="PTHR45631">
    <property type="entry name" value="OS07G0107800 PROTEIN-RELATED"/>
    <property type="match status" value="1"/>
</dbReference>
<protein>
    <submittedName>
        <fullName evidence="8">Malectin-like carbohydrate-binding domain containing protein</fullName>
    </submittedName>
</protein>
<evidence type="ECO:0000256" key="3">
    <source>
        <dbReference type="ARBA" id="ARBA00022729"/>
    </source>
</evidence>
<evidence type="ECO:0000259" key="7">
    <source>
        <dbReference type="Pfam" id="PF12819"/>
    </source>
</evidence>
<comment type="caution">
    <text evidence="8">The sequence shown here is derived from an EMBL/GenBank/DDBJ whole genome shotgun (WGS) entry which is preliminary data.</text>
</comment>
<evidence type="ECO:0000256" key="4">
    <source>
        <dbReference type="ARBA" id="ARBA00022989"/>
    </source>
</evidence>
<dbReference type="Pfam" id="PF12819">
    <property type="entry name" value="Malectin_like"/>
    <property type="match status" value="1"/>
</dbReference>
<keyword evidence="3 6" id="KW-0732">Signal</keyword>
<keyword evidence="2" id="KW-0812">Transmembrane</keyword>
<reference evidence="9" key="1">
    <citation type="submission" date="2016-06" db="EMBL/GenBank/DDBJ databases">
        <title>Parallel loss of symbiosis genes in relatives of nitrogen-fixing non-legume Parasponia.</title>
        <authorList>
            <person name="Van Velzen R."/>
            <person name="Holmer R."/>
            <person name="Bu F."/>
            <person name="Rutten L."/>
            <person name="Van Zeijl A."/>
            <person name="Liu W."/>
            <person name="Santuari L."/>
            <person name="Cao Q."/>
            <person name="Sharma T."/>
            <person name="Shen D."/>
            <person name="Roswanjaya Y."/>
            <person name="Wardhani T."/>
            <person name="Kalhor M.S."/>
            <person name="Jansen J."/>
            <person name="Van den Hoogen J."/>
            <person name="Gungor B."/>
            <person name="Hartog M."/>
            <person name="Hontelez J."/>
            <person name="Verver J."/>
            <person name="Yang W.-C."/>
            <person name="Schijlen E."/>
            <person name="Repin R."/>
            <person name="Schilthuizen M."/>
            <person name="Schranz E."/>
            <person name="Heidstra R."/>
            <person name="Miyata K."/>
            <person name="Fedorova E."/>
            <person name="Kohlen W."/>
            <person name="Bisseling T."/>
            <person name="Smit S."/>
            <person name="Geurts R."/>
        </authorList>
    </citation>
    <scope>NUCLEOTIDE SEQUENCE [LARGE SCALE GENOMIC DNA]</scope>
    <source>
        <strain evidence="9">cv. RG33-2</strain>
    </source>
</reference>
<dbReference type="EMBL" id="JXTC01000705">
    <property type="protein sequence ID" value="PON39868.1"/>
    <property type="molecule type" value="Genomic_DNA"/>
</dbReference>
<evidence type="ECO:0000313" key="8">
    <source>
        <dbReference type="EMBL" id="PON39868.1"/>
    </source>
</evidence>
<accession>A0A2P5ATR6</accession>
<dbReference type="InParanoid" id="A0A2P5ATR6"/>
<feature type="chain" id="PRO_5015162115" evidence="6">
    <location>
        <begin position="22"/>
        <end position="301"/>
    </location>
</feature>
<dbReference type="Proteomes" id="UP000237000">
    <property type="component" value="Unassembled WGS sequence"/>
</dbReference>
<dbReference type="OrthoDB" id="2017114at2759"/>
<proteinExistence type="predicted"/>
<dbReference type="STRING" id="63057.A0A2P5ATR6"/>
<organism evidence="8 9">
    <name type="scientific">Trema orientale</name>
    <name type="common">Charcoal tree</name>
    <name type="synonym">Celtis orientalis</name>
    <dbReference type="NCBI Taxonomy" id="63057"/>
    <lineage>
        <taxon>Eukaryota</taxon>
        <taxon>Viridiplantae</taxon>
        <taxon>Streptophyta</taxon>
        <taxon>Embryophyta</taxon>
        <taxon>Tracheophyta</taxon>
        <taxon>Spermatophyta</taxon>
        <taxon>Magnoliopsida</taxon>
        <taxon>eudicotyledons</taxon>
        <taxon>Gunneridae</taxon>
        <taxon>Pentapetalae</taxon>
        <taxon>rosids</taxon>
        <taxon>fabids</taxon>
        <taxon>Rosales</taxon>
        <taxon>Cannabaceae</taxon>
        <taxon>Trema</taxon>
    </lineage>
</organism>
<keyword evidence="9" id="KW-1185">Reference proteome</keyword>